<evidence type="ECO:0000259" key="1">
    <source>
        <dbReference type="Pfam" id="PF11695"/>
    </source>
</evidence>
<dbReference type="AlphaFoldDB" id="A0A1W1UYM6"/>
<protein>
    <recommendedName>
        <fullName evidence="1">DUF3291 domain-containing protein</fullName>
    </recommendedName>
</protein>
<dbReference type="RefSeq" id="WP_084047480.1">
    <property type="nucleotide sequence ID" value="NZ_FWWU01000008.1"/>
</dbReference>
<dbReference type="SUPFAM" id="SSF54909">
    <property type="entry name" value="Dimeric alpha+beta barrel"/>
    <property type="match status" value="1"/>
</dbReference>
<dbReference type="InterPro" id="IPR011008">
    <property type="entry name" value="Dimeric_a/b-barrel"/>
</dbReference>
<evidence type="ECO:0000313" key="2">
    <source>
        <dbReference type="EMBL" id="SMB85834.1"/>
    </source>
</evidence>
<accession>A0A1W1UYM6</accession>
<name>A0A1W1UYM6_9DEIO</name>
<reference evidence="2 3" key="1">
    <citation type="submission" date="2017-04" db="EMBL/GenBank/DDBJ databases">
        <authorList>
            <person name="Afonso C.L."/>
            <person name="Miller P.J."/>
            <person name="Scott M.A."/>
            <person name="Spackman E."/>
            <person name="Goraichik I."/>
            <person name="Dimitrov K.M."/>
            <person name="Suarez D.L."/>
            <person name="Swayne D.E."/>
        </authorList>
    </citation>
    <scope>NUCLEOTIDE SEQUENCE [LARGE SCALE GENOMIC DNA]</scope>
    <source>
        <strain evidence="2 3">KR-140</strain>
    </source>
</reference>
<dbReference type="InterPro" id="IPR021708">
    <property type="entry name" value="DUF3291"/>
</dbReference>
<dbReference type="EMBL" id="FWWU01000008">
    <property type="protein sequence ID" value="SMB85834.1"/>
    <property type="molecule type" value="Genomic_DNA"/>
</dbReference>
<organism evidence="2 3">
    <name type="scientific">Deinococcus hopiensis KR-140</name>
    <dbReference type="NCBI Taxonomy" id="695939"/>
    <lineage>
        <taxon>Bacteria</taxon>
        <taxon>Thermotogati</taxon>
        <taxon>Deinococcota</taxon>
        <taxon>Deinococci</taxon>
        <taxon>Deinococcales</taxon>
        <taxon>Deinococcaceae</taxon>
        <taxon>Deinococcus</taxon>
    </lineage>
</organism>
<feature type="domain" description="DUF3291" evidence="1">
    <location>
        <begin position="3"/>
        <end position="140"/>
    </location>
</feature>
<keyword evidence="3" id="KW-1185">Reference proteome</keyword>
<evidence type="ECO:0000313" key="3">
    <source>
        <dbReference type="Proteomes" id="UP000192582"/>
    </source>
</evidence>
<dbReference type="OrthoDB" id="9808719at2"/>
<dbReference type="Pfam" id="PF11695">
    <property type="entry name" value="DUF3291"/>
    <property type="match status" value="1"/>
</dbReference>
<sequence>MHLAQVNVAKLHFPLDAPEIAEFKAGLDPVNSLADAAPGFVWRLKDDTGNATEVVFDADPLLIVNLSVWEGLGALHAFSYSGLHLDFLKRRREWFQRYASPHLALWWVPMGSQPTVQDAQERLAHLHTYGPTAHAFTFTQVFEADGSRTTLRRAEGHRTPRPSTPD</sequence>
<proteinExistence type="predicted"/>
<gene>
    <name evidence="2" type="ORF">SAMN00790413_03560</name>
</gene>
<dbReference type="Proteomes" id="UP000192582">
    <property type="component" value="Unassembled WGS sequence"/>
</dbReference>